<feature type="domain" description="CHAT" evidence="2">
    <location>
        <begin position="187"/>
        <end position="344"/>
    </location>
</feature>
<keyword evidence="4" id="KW-1185">Reference proteome</keyword>
<dbReference type="EMBL" id="JAVRFA010000030">
    <property type="protein sequence ID" value="MDT0397279.1"/>
    <property type="molecule type" value="Genomic_DNA"/>
</dbReference>
<proteinExistence type="predicted"/>
<evidence type="ECO:0000259" key="2">
    <source>
        <dbReference type="Pfam" id="PF12770"/>
    </source>
</evidence>
<accession>A0ABU2Q030</accession>
<evidence type="ECO:0000313" key="4">
    <source>
        <dbReference type="Proteomes" id="UP001183881"/>
    </source>
</evidence>
<sequence>MGEAHEVVLTLTNAGVEDLADGTELWTASVELSGRQGGVTGRGTGENLGALVAGFRNKVGDTEDLGWALRPLLLPDGVERAFQQAYIDALGDDVPLRMRIRCDANLVFSALPWELTRTTLALSASDPAGAGRDAHLVSDPDRLVVSRVLKSAAFPGLRTGLRSLVVTAADAVRPADRAAGGTPRSRIDWTAEAAGEAVRRLKEIGEAELLHAATREQLTQRLRTTAHIVCVVAHGWTDRDDACGIVLHTPGDTGPDWVPARLLAELFQASGTQLVVLIACDTAGLNASRSGWGTAAHHIVARGVPAVVAMQAPVRQNLGQEFLIGLATGLAENGEIHAAMARGLAEVRTRTDIVGNLAVPALYTGSGDLRLREAPPEPVRGPAHAYPLVPRPTAGGTTTAWGTDGRRARLDVVWGLERAPFAGVLLDVPDHDLAQDLNHYEKAWTVLLRRNGLPARRWFATDVERSPEPQASWEQHATATQGEWHDFRQLFTRFDPGSPADVDRRADDGWVLRTELAAWSHDSWQERIGEWLQRLRDRDGRLLRPFVVVLRGPSPLLEDKGPGVLAQVRDDLENRLGVPVTALSRHRPGKRYRDDRTARPDDDPLPADANALSDLRRRDPGRYGRALERLAADERLPGHRASLSAAAEYDDDVRAWIGALGAGRPVPRPGGLPLDVDSERADTIALALLKQVSKLSDADLLAWDDPLLSPPVRRLVRRFREGWAHARPDASALAAWLAAHPDSAPAAARAGLDVLAGKVLGLLPATTAPWPLLRAVGADNETLGRLLLLPPLERHALGLNRTHPPPQGFDAALRTEAIRTAVGRAPATATRSSETDKARR</sequence>
<comment type="caution">
    <text evidence="3">The sequence shown here is derived from an EMBL/GenBank/DDBJ whole genome shotgun (WGS) entry which is preliminary data.</text>
</comment>
<feature type="region of interest" description="Disordered" evidence="1">
    <location>
        <begin position="583"/>
        <end position="616"/>
    </location>
</feature>
<evidence type="ECO:0000313" key="3">
    <source>
        <dbReference type="EMBL" id="MDT0397279.1"/>
    </source>
</evidence>
<protein>
    <submittedName>
        <fullName evidence="3">CHAT domain-containing protein</fullName>
    </submittedName>
</protein>
<gene>
    <name evidence="3" type="ORF">RM705_21690</name>
</gene>
<name>A0ABU2Q030_9ACTN</name>
<dbReference type="InterPro" id="IPR024983">
    <property type="entry name" value="CHAT_dom"/>
</dbReference>
<dbReference type="RefSeq" id="WP_311646001.1">
    <property type="nucleotide sequence ID" value="NZ_JAVRFA010000030.1"/>
</dbReference>
<dbReference type="Proteomes" id="UP001183881">
    <property type="component" value="Unassembled WGS sequence"/>
</dbReference>
<feature type="compositionally biased region" description="Basic and acidic residues" evidence="1">
    <location>
        <begin position="591"/>
        <end position="602"/>
    </location>
</feature>
<evidence type="ECO:0000256" key="1">
    <source>
        <dbReference type="SAM" id="MobiDB-lite"/>
    </source>
</evidence>
<organism evidence="3 4">
    <name type="scientific">Streptomyces edwardsiae</name>
    <dbReference type="NCBI Taxonomy" id="3075527"/>
    <lineage>
        <taxon>Bacteria</taxon>
        <taxon>Bacillati</taxon>
        <taxon>Actinomycetota</taxon>
        <taxon>Actinomycetes</taxon>
        <taxon>Kitasatosporales</taxon>
        <taxon>Streptomycetaceae</taxon>
        <taxon>Streptomyces</taxon>
    </lineage>
</organism>
<feature type="region of interest" description="Disordered" evidence="1">
    <location>
        <begin position="377"/>
        <end position="398"/>
    </location>
</feature>
<reference evidence="4" key="1">
    <citation type="submission" date="2023-07" db="EMBL/GenBank/DDBJ databases">
        <title>30 novel species of actinomycetes from the DSMZ collection.</title>
        <authorList>
            <person name="Nouioui I."/>
        </authorList>
    </citation>
    <scope>NUCLEOTIDE SEQUENCE [LARGE SCALE GENOMIC DNA]</scope>
    <source>
        <strain evidence="4">DSM 41636</strain>
    </source>
</reference>
<dbReference type="Pfam" id="PF12770">
    <property type="entry name" value="CHAT"/>
    <property type="match status" value="1"/>
</dbReference>